<comment type="caution">
    <text evidence="1">The sequence shown here is derived from an EMBL/GenBank/DDBJ whole genome shotgun (WGS) entry which is preliminary data.</text>
</comment>
<gene>
    <name evidence="1" type="ORF">F4820DRAFT_470709</name>
</gene>
<protein>
    <submittedName>
        <fullName evidence="1">Longevity-assurance protein</fullName>
    </submittedName>
</protein>
<proteinExistence type="predicted"/>
<keyword evidence="2" id="KW-1185">Reference proteome</keyword>
<accession>A0ACB9ZE21</accession>
<name>A0ACB9ZE21_9PEZI</name>
<reference evidence="1 2" key="1">
    <citation type="journal article" date="2022" name="New Phytol.">
        <title>Ecological generalism drives hyperdiversity of secondary metabolite gene clusters in xylarialean endophytes.</title>
        <authorList>
            <person name="Franco M.E.E."/>
            <person name="Wisecaver J.H."/>
            <person name="Arnold A.E."/>
            <person name="Ju Y.M."/>
            <person name="Slot J.C."/>
            <person name="Ahrendt S."/>
            <person name="Moore L.P."/>
            <person name="Eastman K.E."/>
            <person name="Scott K."/>
            <person name="Konkel Z."/>
            <person name="Mondo S.J."/>
            <person name="Kuo A."/>
            <person name="Hayes R.D."/>
            <person name="Haridas S."/>
            <person name="Andreopoulos B."/>
            <person name="Riley R."/>
            <person name="LaButti K."/>
            <person name="Pangilinan J."/>
            <person name="Lipzen A."/>
            <person name="Amirebrahimi M."/>
            <person name="Yan J."/>
            <person name="Adam C."/>
            <person name="Keymanesh K."/>
            <person name="Ng V."/>
            <person name="Louie K."/>
            <person name="Northen T."/>
            <person name="Drula E."/>
            <person name="Henrissat B."/>
            <person name="Hsieh H.M."/>
            <person name="Youens-Clark K."/>
            <person name="Lutzoni F."/>
            <person name="Miadlikowska J."/>
            <person name="Eastwood D.C."/>
            <person name="Hamelin R.C."/>
            <person name="Grigoriev I.V."/>
            <person name="U'Ren J.M."/>
        </authorList>
    </citation>
    <scope>NUCLEOTIDE SEQUENCE [LARGE SCALE GENOMIC DNA]</scope>
    <source>
        <strain evidence="1 2">CBS 119005</strain>
    </source>
</reference>
<organism evidence="1 2">
    <name type="scientific">Hypoxylon rubiginosum</name>
    <dbReference type="NCBI Taxonomy" id="110542"/>
    <lineage>
        <taxon>Eukaryota</taxon>
        <taxon>Fungi</taxon>
        <taxon>Dikarya</taxon>
        <taxon>Ascomycota</taxon>
        <taxon>Pezizomycotina</taxon>
        <taxon>Sordariomycetes</taxon>
        <taxon>Xylariomycetidae</taxon>
        <taxon>Xylariales</taxon>
        <taxon>Hypoxylaceae</taxon>
        <taxon>Hypoxylon</taxon>
    </lineage>
</organism>
<evidence type="ECO:0000313" key="1">
    <source>
        <dbReference type="EMBL" id="KAI4869821.1"/>
    </source>
</evidence>
<sequence>MTKGTGNGPLKSSTRWLFENQTGLSFNFLGILLLTHVFTPSAQPFTSKFITLSGYNPTTGKYGVNQGDIGFVTFCIVLFSGIRAGSMKYVLTPLARHWGVTKNKDITRFSEQGWMLMYNTVFWTLGMFIYSNSAYFLNLDELWTNWPKRELDGLTKFYTLAQGAYWTQQLLVVNLEARRQDYWQMIVHHLATMTLIASAYAYHQTRVANLILVLMDAIELLFPLAKCLKCLGFTTVCDVLFGLFLLTWLVTRHLFYLMVCWSIYFDMPRVIPADCYRGAADNIQGLSSIPDGWSYLLEPFRDPAGTVCMGHGIRVGFLSYLLLLQAIMIVWSVLIVRVAVRVLKGDSAEDIRSDDEEEEEVSKSREDEPELSIPQIIEEEVGAESIDFEAWKRRAGSQGAAKSTGISLLGHSDRKEFLDRIGCEKQID</sequence>
<dbReference type="Proteomes" id="UP001497700">
    <property type="component" value="Unassembled WGS sequence"/>
</dbReference>
<dbReference type="EMBL" id="MU393427">
    <property type="protein sequence ID" value="KAI4869821.1"/>
    <property type="molecule type" value="Genomic_DNA"/>
</dbReference>
<evidence type="ECO:0000313" key="2">
    <source>
        <dbReference type="Proteomes" id="UP001497700"/>
    </source>
</evidence>